<reference evidence="1" key="1">
    <citation type="submission" date="2021-05" db="EMBL/GenBank/DDBJ databases">
        <title>Genomic insights into ecological role and evolution of a novel Thermoplasmata order Candidatus Sysuiplasmatales.</title>
        <authorList>
            <person name="Yuan Y."/>
        </authorList>
    </citation>
    <scope>NUCLEOTIDE SEQUENCE</scope>
    <source>
        <strain evidence="1">TUT19-bin139</strain>
    </source>
</reference>
<gene>
    <name evidence="1" type="ORF">KIY12_04220</name>
</gene>
<accession>A0A8J8CHH0</accession>
<sequence>MNIFRMDYFIADFLDARLLSGHTQEECDRLGESYAKQIHECINSPLWDDRWMDEDFGVKKMGNDKEAL</sequence>
<evidence type="ECO:0000313" key="1">
    <source>
        <dbReference type="EMBL" id="MBX8643913.1"/>
    </source>
</evidence>
<comment type="caution">
    <text evidence="1">The sequence shown here is derived from an EMBL/GenBank/DDBJ whole genome shotgun (WGS) entry which is preliminary data.</text>
</comment>
<proteinExistence type="predicted"/>
<dbReference type="AlphaFoldDB" id="A0A8J8CHH0"/>
<organism evidence="1 2">
    <name type="scientific">Candidatus Sysuiplasma superficiale</name>
    <dbReference type="NCBI Taxonomy" id="2823368"/>
    <lineage>
        <taxon>Archaea</taxon>
        <taxon>Methanobacteriati</taxon>
        <taxon>Thermoplasmatota</taxon>
        <taxon>Thermoplasmata</taxon>
        <taxon>Candidatus Sysuiplasmatales</taxon>
        <taxon>Candidatus Sysuiplasmataceae</taxon>
        <taxon>Candidatus Sysuiplasma</taxon>
    </lineage>
</organism>
<dbReference type="Proteomes" id="UP000750197">
    <property type="component" value="Unassembled WGS sequence"/>
</dbReference>
<evidence type="ECO:0000313" key="2">
    <source>
        <dbReference type="Proteomes" id="UP000750197"/>
    </source>
</evidence>
<dbReference type="EMBL" id="JAHEAC010000026">
    <property type="protein sequence ID" value="MBX8643913.1"/>
    <property type="molecule type" value="Genomic_DNA"/>
</dbReference>
<name>A0A8J8CHH0_9ARCH</name>
<protein>
    <submittedName>
        <fullName evidence="1">Uncharacterized protein</fullName>
    </submittedName>
</protein>